<accession>A0A0E9XMW8</accession>
<reference evidence="1" key="1">
    <citation type="submission" date="2014-11" db="EMBL/GenBank/DDBJ databases">
        <authorList>
            <person name="Amaro Gonzalez C."/>
        </authorList>
    </citation>
    <scope>NUCLEOTIDE SEQUENCE</scope>
</reference>
<name>A0A0E9XMW8_ANGAN</name>
<evidence type="ECO:0000313" key="1">
    <source>
        <dbReference type="EMBL" id="JAI04078.1"/>
    </source>
</evidence>
<dbReference type="AlphaFoldDB" id="A0A0E9XMW8"/>
<sequence>MPMRSAMKLGQNRGIGAVGIRGGVFGAVGIRARGIGQVGIRARGIGQWV</sequence>
<reference evidence="1" key="2">
    <citation type="journal article" date="2015" name="Fish Shellfish Immunol.">
        <title>Early steps in the European eel (Anguilla anguilla)-Vibrio vulnificus interaction in the gills: Role of the RtxA13 toxin.</title>
        <authorList>
            <person name="Callol A."/>
            <person name="Pajuelo D."/>
            <person name="Ebbesson L."/>
            <person name="Teles M."/>
            <person name="MacKenzie S."/>
            <person name="Amaro C."/>
        </authorList>
    </citation>
    <scope>NUCLEOTIDE SEQUENCE</scope>
</reference>
<proteinExistence type="predicted"/>
<protein>
    <submittedName>
        <fullName evidence="1">Uncharacterized protein</fullName>
    </submittedName>
</protein>
<dbReference type="EMBL" id="GBXM01004500">
    <property type="protein sequence ID" value="JAI04078.1"/>
    <property type="molecule type" value="Transcribed_RNA"/>
</dbReference>
<organism evidence="1">
    <name type="scientific">Anguilla anguilla</name>
    <name type="common">European freshwater eel</name>
    <name type="synonym">Muraena anguilla</name>
    <dbReference type="NCBI Taxonomy" id="7936"/>
    <lineage>
        <taxon>Eukaryota</taxon>
        <taxon>Metazoa</taxon>
        <taxon>Chordata</taxon>
        <taxon>Craniata</taxon>
        <taxon>Vertebrata</taxon>
        <taxon>Euteleostomi</taxon>
        <taxon>Actinopterygii</taxon>
        <taxon>Neopterygii</taxon>
        <taxon>Teleostei</taxon>
        <taxon>Anguilliformes</taxon>
        <taxon>Anguillidae</taxon>
        <taxon>Anguilla</taxon>
    </lineage>
</organism>